<comment type="caution">
    <text evidence="1">The sequence shown here is derived from an EMBL/GenBank/DDBJ whole genome shotgun (WGS) entry which is preliminary data.</text>
</comment>
<gene>
    <name evidence="1" type="ORF">CH379_014830</name>
</gene>
<dbReference type="AlphaFoldDB" id="A0AAE4U0S6"/>
<organism evidence="1 2">
    <name type="scientific">Leptospira ellisii</name>
    <dbReference type="NCBI Taxonomy" id="2023197"/>
    <lineage>
        <taxon>Bacteria</taxon>
        <taxon>Pseudomonadati</taxon>
        <taxon>Spirochaetota</taxon>
        <taxon>Spirochaetia</taxon>
        <taxon>Leptospirales</taxon>
        <taxon>Leptospiraceae</taxon>
        <taxon>Leptospira</taxon>
    </lineage>
</organism>
<dbReference type="Gene3D" id="3.90.550.10">
    <property type="entry name" value="Spore Coat Polysaccharide Biosynthesis Protein SpsA, Chain A"/>
    <property type="match status" value="1"/>
</dbReference>
<dbReference type="Proteomes" id="UP000232122">
    <property type="component" value="Unassembled WGS sequence"/>
</dbReference>
<dbReference type="EMBL" id="NPEF02000017">
    <property type="protein sequence ID" value="MDV6236902.1"/>
    <property type="molecule type" value="Genomic_DNA"/>
</dbReference>
<reference evidence="1 2" key="1">
    <citation type="journal article" date="2018" name="Microb. Genom.">
        <title>Deciphering the unexplored Leptospira diversity from soils uncovers genomic evolution to virulence.</title>
        <authorList>
            <person name="Thibeaux R."/>
            <person name="Iraola G."/>
            <person name="Ferres I."/>
            <person name="Bierque E."/>
            <person name="Girault D."/>
            <person name="Soupe-Gilbert M.E."/>
            <person name="Picardeau M."/>
            <person name="Goarant C."/>
        </authorList>
    </citation>
    <scope>NUCLEOTIDE SEQUENCE [LARGE SCALE GENOMIC DNA]</scope>
    <source>
        <strain evidence="1 2">ATI7-C-A5</strain>
    </source>
</reference>
<dbReference type="InterPro" id="IPR029044">
    <property type="entry name" value="Nucleotide-diphossugar_trans"/>
</dbReference>
<protein>
    <submittedName>
        <fullName evidence="1">Glycosyl transferase</fullName>
    </submittedName>
</protein>
<name>A0AAE4U0S6_9LEPT</name>
<evidence type="ECO:0000313" key="2">
    <source>
        <dbReference type="Proteomes" id="UP000232122"/>
    </source>
</evidence>
<dbReference type="SUPFAM" id="SSF53448">
    <property type="entry name" value="Nucleotide-diphospho-sugar transferases"/>
    <property type="match status" value="1"/>
</dbReference>
<dbReference type="RefSeq" id="WP_317573428.1">
    <property type="nucleotide sequence ID" value="NZ_NPEF02000017.1"/>
</dbReference>
<evidence type="ECO:0000313" key="1">
    <source>
        <dbReference type="EMBL" id="MDV6236902.1"/>
    </source>
</evidence>
<keyword evidence="2" id="KW-1185">Reference proteome</keyword>
<keyword evidence="1" id="KW-0808">Transferase</keyword>
<dbReference type="GO" id="GO:0016740">
    <property type="term" value="F:transferase activity"/>
    <property type="evidence" value="ECO:0007669"/>
    <property type="project" value="UniProtKB-KW"/>
</dbReference>
<accession>A0AAE4U0S6</accession>
<sequence>MFQVPVLFLVFNRPKETGVVFDSIRRMRPNRLYIAADGPRENRPGEKERCERVRSIVRSIDWNCEVKTLFRERNLGCKRAVSEGIDWFFENEEEGIILEDDCLPSDDFFVFCGSMLDRFRNDPRIMHIGGTNFIPEHMTNGSYEVYFSRYPQVWGWASWRRAWKKYLRTSDVWKERLVSPWKGSGSSVVRFWRDRLEKTYSGLIDTWDFQWVYTMNIENGLAVNPPVNLVENIGFGEQSSHTDSANDPRERFKQRSLPKDFGFSREIERNEDFDSYIEAEFFSLRSWAGKFLRLIQRNLKF</sequence>
<proteinExistence type="predicted"/>